<dbReference type="InterPro" id="IPR058245">
    <property type="entry name" value="NreC/VraR/RcsB-like_REC"/>
</dbReference>
<organism evidence="8 9">
    <name type="scientific">Streptomyces marokkonensis</name>
    <dbReference type="NCBI Taxonomy" id="324855"/>
    <lineage>
        <taxon>Bacteria</taxon>
        <taxon>Bacillati</taxon>
        <taxon>Actinomycetota</taxon>
        <taxon>Actinomycetes</taxon>
        <taxon>Kitasatosporales</taxon>
        <taxon>Streptomycetaceae</taxon>
        <taxon>Streptomyces</taxon>
    </lineage>
</organism>
<dbReference type="PROSITE" id="PS50110">
    <property type="entry name" value="RESPONSE_REGULATORY"/>
    <property type="match status" value="1"/>
</dbReference>
<proteinExistence type="predicted"/>
<keyword evidence="3" id="KW-0238">DNA-binding</keyword>
<dbReference type="SMART" id="SM00448">
    <property type="entry name" value="REC"/>
    <property type="match status" value="1"/>
</dbReference>
<evidence type="ECO:0000313" key="9">
    <source>
        <dbReference type="Proteomes" id="UP001500034"/>
    </source>
</evidence>
<dbReference type="CDD" id="cd06170">
    <property type="entry name" value="LuxR_C_like"/>
    <property type="match status" value="1"/>
</dbReference>
<keyword evidence="4" id="KW-0804">Transcription</keyword>
<dbReference type="InterPro" id="IPR016032">
    <property type="entry name" value="Sig_transdc_resp-reg_C-effctor"/>
</dbReference>
<dbReference type="Pfam" id="PF00196">
    <property type="entry name" value="GerE"/>
    <property type="match status" value="1"/>
</dbReference>
<dbReference type="InterPro" id="IPR000792">
    <property type="entry name" value="Tscrpt_reg_LuxR_C"/>
</dbReference>
<dbReference type="SUPFAM" id="SSF46894">
    <property type="entry name" value="C-terminal effector domain of the bipartite response regulators"/>
    <property type="match status" value="1"/>
</dbReference>
<dbReference type="PRINTS" id="PR00038">
    <property type="entry name" value="HTHLUXR"/>
</dbReference>
<evidence type="ECO:0000256" key="4">
    <source>
        <dbReference type="ARBA" id="ARBA00023163"/>
    </source>
</evidence>
<evidence type="ECO:0000256" key="1">
    <source>
        <dbReference type="ARBA" id="ARBA00022553"/>
    </source>
</evidence>
<keyword evidence="9" id="KW-1185">Reference proteome</keyword>
<dbReference type="Proteomes" id="UP001500034">
    <property type="component" value="Unassembled WGS sequence"/>
</dbReference>
<dbReference type="SUPFAM" id="SSF52172">
    <property type="entry name" value="CheY-like"/>
    <property type="match status" value="1"/>
</dbReference>
<dbReference type="SMART" id="SM00421">
    <property type="entry name" value="HTH_LUXR"/>
    <property type="match status" value="1"/>
</dbReference>
<dbReference type="PROSITE" id="PS50043">
    <property type="entry name" value="HTH_LUXR_2"/>
    <property type="match status" value="1"/>
</dbReference>
<gene>
    <name evidence="8" type="ORF">GCM10022384_09890</name>
</gene>
<name>A0ABP7P4L6_9ACTN</name>
<dbReference type="InterPro" id="IPR039420">
    <property type="entry name" value="WalR-like"/>
</dbReference>
<dbReference type="RefSeq" id="WP_345589532.1">
    <property type="nucleotide sequence ID" value="NZ_BAABCQ010000012.1"/>
</dbReference>
<protein>
    <submittedName>
        <fullName evidence="8">Response regulator transcription factor</fullName>
    </submittedName>
</protein>
<evidence type="ECO:0000313" key="8">
    <source>
        <dbReference type="EMBL" id="GAA3959058.1"/>
    </source>
</evidence>
<dbReference type="InterPro" id="IPR001789">
    <property type="entry name" value="Sig_transdc_resp-reg_receiver"/>
</dbReference>
<keyword evidence="2" id="KW-0805">Transcription regulation</keyword>
<dbReference type="Pfam" id="PF00072">
    <property type="entry name" value="Response_reg"/>
    <property type="match status" value="1"/>
</dbReference>
<dbReference type="EMBL" id="BAABCQ010000012">
    <property type="protein sequence ID" value="GAA3959058.1"/>
    <property type="molecule type" value="Genomic_DNA"/>
</dbReference>
<dbReference type="PANTHER" id="PTHR43214:SF24">
    <property type="entry name" value="TRANSCRIPTIONAL REGULATORY PROTEIN NARL-RELATED"/>
    <property type="match status" value="1"/>
</dbReference>
<accession>A0ABP7P4L6</accession>
<keyword evidence="1 5" id="KW-0597">Phosphoprotein</keyword>
<feature type="modified residue" description="4-aspartylphosphate" evidence="5">
    <location>
        <position position="67"/>
    </location>
</feature>
<evidence type="ECO:0000259" key="6">
    <source>
        <dbReference type="PROSITE" id="PS50043"/>
    </source>
</evidence>
<evidence type="ECO:0000256" key="5">
    <source>
        <dbReference type="PROSITE-ProRule" id="PRU00169"/>
    </source>
</evidence>
<dbReference type="InterPro" id="IPR011006">
    <property type="entry name" value="CheY-like_superfamily"/>
</dbReference>
<feature type="domain" description="Response regulatory" evidence="7">
    <location>
        <begin position="16"/>
        <end position="132"/>
    </location>
</feature>
<dbReference type="CDD" id="cd17535">
    <property type="entry name" value="REC_NarL-like"/>
    <property type="match status" value="1"/>
</dbReference>
<dbReference type="PROSITE" id="PS00622">
    <property type="entry name" value="HTH_LUXR_1"/>
    <property type="match status" value="1"/>
</dbReference>
<sequence length="228" mass="24462">MNVSNAPGQYVDPPVTVLVVDDDELTRTGLRTLLSAKPDLDVVGEATDGAEVVAAVTRLRPDVVLMDVRMPRVNGIEATRRLRTLPDPPKVVVITTFENDEYVWDALRAGASGFIRKRAPAQQIAHAIRLVTAGDSVLFPDAVRRMAVGRPVRRDAAVTAALTGRETETLRLMARGLSNQDIAVQLVLSLETVKTHVGNVLSKLGVGNRTQAVVRAFETGVADPGGTI</sequence>
<evidence type="ECO:0000256" key="3">
    <source>
        <dbReference type="ARBA" id="ARBA00023125"/>
    </source>
</evidence>
<dbReference type="Gene3D" id="3.40.50.2300">
    <property type="match status" value="1"/>
</dbReference>
<evidence type="ECO:0000256" key="2">
    <source>
        <dbReference type="ARBA" id="ARBA00023015"/>
    </source>
</evidence>
<feature type="domain" description="HTH luxR-type" evidence="6">
    <location>
        <begin position="155"/>
        <end position="220"/>
    </location>
</feature>
<comment type="caution">
    <text evidence="8">The sequence shown here is derived from an EMBL/GenBank/DDBJ whole genome shotgun (WGS) entry which is preliminary data.</text>
</comment>
<evidence type="ECO:0000259" key="7">
    <source>
        <dbReference type="PROSITE" id="PS50110"/>
    </source>
</evidence>
<reference evidence="9" key="1">
    <citation type="journal article" date="2019" name="Int. J. Syst. Evol. Microbiol.">
        <title>The Global Catalogue of Microorganisms (GCM) 10K type strain sequencing project: providing services to taxonomists for standard genome sequencing and annotation.</title>
        <authorList>
            <consortium name="The Broad Institute Genomics Platform"/>
            <consortium name="The Broad Institute Genome Sequencing Center for Infectious Disease"/>
            <person name="Wu L."/>
            <person name="Ma J."/>
        </authorList>
    </citation>
    <scope>NUCLEOTIDE SEQUENCE [LARGE SCALE GENOMIC DNA]</scope>
    <source>
        <strain evidence="9">JCM 17027</strain>
    </source>
</reference>
<dbReference type="PANTHER" id="PTHR43214">
    <property type="entry name" value="TWO-COMPONENT RESPONSE REGULATOR"/>
    <property type="match status" value="1"/>
</dbReference>